<dbReference type="PANTHER" id="PTHR12858:SF1">
    <property type="entry name" value="PRE-RRNA-PROCESSING PROTEIN TSR1 HOMOLOG"/>
    <property type="match status" value="1"/>
</dbReference>
<evidence type="ECO:0000313" key="5">
    <source>
        <dbReference type="Proteomes" id="UP001168990"/>
    </source>
</evidence>
<evidence type="ECO:0000259" key="3">
    <source>
        <dbReference type="SMART" id="SM01362"/>
    </source>
</evidence>
<gene>
    <name evidence="4" type="ORF">PV328_001184</name>
</gene>
<evidence type="ECO:0000313" key="4">
    <source>
        <dbReference type="EMBL" id="KAK0177105.1"/>
    </source>
</evidence>
<dbReference type="Proteomes" id="UP001168990">
    <property type="component" value="Unassembled WGS sequence"/>
</dbReference>
<dbReference type="GO" id="GO:0005525">
    <property type="term" value="F:GTP binding"/>
    <property type="evidence" value="ECO:0007669"/>
    <property type="project" value="TreeGrafter"/>
</dbReference>
<dbReference type="AlphaFoldDB" id="A0AA39FWE4"/>
<accession>A0AA39FWE4</accession>
<organism evidence="4 5">
    <name type="scientific">Microctonus aethiopoides</name>
    <dbReference type="NCBI Taxonomy" id="144406"/>
    <lineage>
        <taxon>Eukaryota</taxon>
        <taxon>Metazoa</taxon>
        <taxon>Ecdysozoa</taxon>
        <taxon>Arthropoda</taxon>
        <taxon>Hexapoda</taxon>
        <taxon>Insecta</taxon>
        <taxon>Pterygota</taxon>
        <taxon>Neoptera</taxon>
        <taxon>Endopterygota</taxon>
        <taxon>Hymenoptera</taxon>
        <taxon>Apocrita</taxon>
        <taxon>Ichneumonoidea</taxon>
        <taxon>Braconidae</taxon>
        <taxon>Euphorinae</taxon>
        <taxon>Microctonus</taxon>
    </lineage>
</organism>
<dbReference type="GO" id="GO:0003924">
    <property type="term" value="F:GTPase activity"/>
    <property type="evidence" value="ECO:0007669"/>
    <property type="project" value="TreeGrafter"/>
</dbReference>
<dbReference type="PANTHER" id="PTHR12858">
    <property type="entry name" value="RIBOSOME BIOGENESIS PROTEIN"/>
    <property type="match status" value="1"/>
</dbReference>
<dbReference type="InterPro" id="IPR007034">
    <property type="entry name" value="BMS1_TSR1_C"/>
</dbReference>
<dbReference type="Pfam" id="PF04950">
    <property type="entry name" value="RIBIOP_C"/>
    <property type="match status" value="1"/>
</dbReference>
<dbReference type="GO" id="GO:0000462">
    <property type="term" value="P:maturation of SSU-rRNA from tricistronic rRNA transcript (SSU-rRNA, 5.8S rRNA, LSU-rRNA)"/>
    <property type="evidence" value="ECO:0007669"/>
    <property type="project" value="TreeGrafter"/>
</dbReference>
<evidence type="ECO:0000256" key="2">
    <source>
        <dbReference type="ARBA" id="ARBA00040070"/>
    </source>
</evidence>
<reference evidence="4" key="1">
    <citation type="journal article" date="2023" name="bioRxiv">
        <title>Scaffold-level genome assemblies of two parasitoid biocontrol wasps reveal the parthenogenesis mechanism and an associated novel virus.</title>
        <authorList>
            <person name="Inwood S."/>
            <person name="Skelly J."/>
            <person name="Guhlin J."/>
            <person name="Harrop T."/>
            <person name="Goldson S."/>
            <person name="Dearden P."/>
        </authorList>
    </citation>
    <scope>NUCLEOTIDE SEQUENCE</scope>
    <source>
        <strain evidence="4">Irish</strain>
        <tissue evidence="4">Whole body</tissue>
    </source>
</reference>
<name>A0AA39FWE4_9HYME</name>
<dbReference type="GO" id="GO:0034511">
    <property type="term" value="F:U3 snoRNA binding"/>
    <property type="evidence" value="ECO:0007669"/>
    <property type="project" value="TreeGrafter"/>
</dbReference>
<protein>
    <recommendedName>
        <fullName evidence="2">Pre-rRNA-processing protein TSR1 homolog</fullName>
    </recommendedName>
</protein>
<feature type="domain" description="Ribosome biogenesis protein BMS1/TSR1 C-terminal" evidence="3">
    <location>
        <begin position="1"/>
        <end position="159"/>
    </location>
</feature>
<reference evidence="4" key="2">
    <citation type="submission" date="2023-03" db="EMBL/GenBank/DDBJ databases">
        <authorList>
            <person name="Inwood S.N."/>
            <person name="Skelly J.G."/>
            <person name="Guhlin J."/>
            <person name="Harrop T.W.R."/>
            <person name="Goldson S.G."/>
            <person name="Dearden P.K."/>
        </authorList>
    </citation>
    <scope>NUCLEOTIDE SEQUENCE</scope>
    <source>
        <strain evidence="4">Irish</strain>
        <tissue evidence="4">Whole body</tissue>
    </source>
</reference>
<comment type="function">
    <text evidence="1">Required during maturation of the 40S ribosomal subunit in the nucleolus.</text>
</comment>
<dbReference type="GO" id="GO:0000479">
    <property type="term" value="P:endonucleolytic cleavage of tricistronic rRNA transcript (SSU-rRNA, 5.8S rRNA, LSU-rRNA)"/>
    <property type="evidence" value="ECO:0007669"/>
    <property type="project" value="TreeGrafter"/>
</dbReference>
<comment type="caution">
    <text evidence="4">The sequence shown here is derived from an EMBL/GenBank/DDBJ whole genome shotgun (WGS) entry which is preliminary data.</text>
</comment>
<evidence type="ECO:0000256" key="1">
    <source>
        <dbReference type="ARBA" id="ARBA00037087"/>
    </source>
</evidence>
<dbReference type="EMBL" id="JAQQBS010000001">
    <property type="protein sequence ID" value="KAK0177105.1"/>
    <property type="molecule type" value="Genomic_DNA"/>
</dbReference>
<proteinExistence type="predicted"/>
<dbReference type="InterPro" id="IPR039761">
    <property type="entry name" value="Bms1/Tsr1"/>
</dbReference>
<dbReference type="SMART" id="SM01362">
    <property type="entry name" value="DUF663"/>
    <property type="match status" value="1"/>
</dbReference>
<sequence length="163" mass="18834">MPVGFKLTKRSNADSGLRFPFENFDHTRKRVFKESEDIEGTMPEWYITLHIKNVSEEHFKCFTKLEDALLILIGLLANEHKMSLLNVLLKRKHDIDAQPIKSKERLIFQCGFRRFCACPVCSEHTNGSKHKIPVAIQTRWHRMKFSGVECTSSKAIVRVSANC</sequence>
<dbReference type="GO" id="GO:0030688">
    <property type="term" value="C:preribosome, small subunit precursor"/>
    <property type="evidence" value="ECO:0007669"/>
    <property type="project" value="TreeGrafter"/>
</dbReference>
<keyword evidence="5" id="KW-1185">Reference proteome</keyword>